<keyword evidence="1" id="KW-1133">Transmembrane helix</keyword>
<feature type="transmembrane region" description="Helical" evidence="1">
    <location>
        <begin position="6"/>
        <end position="28"/>
    </location>
</feature>
<proteinExistence type="predicted"/>
<reference evidence="2 3" key="1">
    <citation type="submission" date="2024-02" db="EMBL/GenBank/DDBJ databases">
        <title>Genome and pathogenicity analysis of Helicobacter mastomyrinus isolated from mice.</title>
        <authorList>
            <person name="Zhu L."/>
        </authorList>
    </citation>
    <scope>NUCLEOTIDE SEQUENCE [LARGE SCALE GENOMIC DNA]</scope>
    <source>
        <strain evidence="2 3">Hm-17</strain>
    </source>
</reference>
<dbReference type="NCBIfam" id="TIGR00847">
    <property type="entry name" value="ccoS"/>
    <property type="match status" value="1"/>
</dbReference>
<sequence>MNTGIIAVMLGVSLILGLFGLLAFIWGLKNGQFDDANKMMQGVLFDSVEDLNLAARADKKQNTLHSNTKGENNEQNI</sequence>
<evidence type="ECO:0000313" key="2">
    <source>
        <dbReference type="EMBL" id="XAM18906.1"/>
    </source>
</evidence>
<keyword evidence="1" id="KW-0812">Transmembrane</keyword>
<protein>
    <submittedName>
        <fullName evidence="2">Cbb3-type cytochrome oxidase assembly protein CcoS</fullName>
    </submittedName>
</protein>
<evidence type="ECO:0000313" key="3">
    <source>
        <dbReference type="Proteomes" id="UP001434737"/>
    </source>
</evidence>
<organism evidence="2 3">
    <name type="scientific">Helicobacter mastomyrinus</name>
    <dbReference type="NCBI Taxonomy" id="287948"/>
    <lineage>
        <taxon>Bacteria</taxon>
        <taxon>Pseudomonadati</taxon>
        <taxon>Campylobacterota</taxon>
        <taxon>Epsilonproteobacteria</taxon>
        <taxon>Campylobacterales</taxon>
        <taxon>Helicobacteraceae</taxon>
        <taxon>Helicobacter</taxon>
    </lineage>
</organism>
<dbReference type="EMBL" id="CP145316">
    <property type="protein sequence ID" value="XAM18906.1"/>
    <property type="molecule type" value="Genomic_DNA"/>
</dbReference>
<accession>A0ABZ3FA25</accession>
<evidence type="ECO:0000256" key="1">
    <source>
        <dbReference type="SAM" id="Phobius"/>
    </source>
</evidence>
<keyword evidence="1" id="KW-0472">Membrane</keyword>
<dbReference type="InterPro" id="IPR004714">
    <property type="entry name" value="Cyt_oxidase_maturation_cbb3"/>
</dbReference>
<dbReference type="RefSeq" id="WP_295697914.1">
    <property type="nucleotide sequence ID" value="NZ_CP145316.1"/>
</dbReference>
<dbReference type="Proteomes" id="UP001434737">
    <property type="component" value="Chromosome"/>
</dbReference>
<dbReference type="Pfam" id="PF03597">
    <property type="entry name" value="FixS"/>
    <property type="match status" value="1"/>
</dbReference>
<name>A0ABZ3FA25_9HELI</name>
<keyword evidence="3" id="KW-1185">Reference proteome</keyword>
<gene>
    <name evidence="2" type="primary">ccoS</name>
    <name evidence="2" type="ORF">V3I05_04305</name>
</gene>